<gene>
    <name evidence="7" type="primary">potA</name>
    <name evidence="9" type="ORF">IAA53_08330</name>
</gene>
<dbReference type="SMART" id="SM00382">
    <property type="entry name" value="AAA"/>
    <property type="match status" value="1"/>
</dbReference>
<dbReference type="InterPro" id="IPR013611">
    <property type="entry name" value="Transp-assoc_OB_typ2"/>
</dbReference>
<evidence type="ECO:0000313" key="10">
    <source>
        <dbReference type="Proteomes" id="UP000824239"/>
    </source>
</evidence>
<dbReference type="GO" id="GO:0043190">
    <property type="term" value="C:ATP-binding cassette (ABC) transporter complex"/>
    <property type="evidence" value="ECO:0007669"/>
    <property type="project" value="InterPro"/>
</dbReference>
<dbReference type="PANTHER" id="PTHR42781">
    <property type="entry name" value="SPERMIDINE/PUTRESCINE IMPORT ATP-BINDING PROTEIN POTA"/>
    <property type="match status" value="1"/>
</dbReference>
<dbReference type="PANTHER" id="PTHR42781:SF4">
    <property type="entry name" value="SPERMIDINE_PUTRESCINE IMPORT ATP-BINDING PROTEIN POTA"/>
    <property type="match status" value="1"/>
</dbReference>
<reference evidence="9" key="2">
    <citation type="journal article" date="2021" name="PeerJ">
        <title>Extensive microbial diversity within the chicken gut microbiome revealed by metagenomics and culture.</title>
        <authorList>
            <person name="Gilroy R."/>
            <person name="Ravi A."/>
            <person name="Getino M."/>
            <person name="Pursley I."/>
            <person name="Horton D.L."/>
            <person name="Alikhan N.F."/>
            <person name="Baker D."/>
            <person name="Gharbi K."/>
            <person name="Hall N."/>
            <person name="Watson M."/>
            <person name="Adriaenssens E.M."/>
            <person name="Foster-Nyarko E."/>
            <person name="Jarju S."/>
            <person name="Secka A."/>
            <person name="Antonio M."/>
            <person name="Oren A."/>
            <person name="Chaudhuri R.R."/>
            <person name="La Ragione R."/>
            <person name="Hildebrand F."/>
            <person name="Pallen M.J."/>
        </authorList>
    </citation>
    <scope>NUCLEOTIDE SEQUENCE</scope>
    <source>
        <strain evidence="9">ChiBcec15-4380</strain>
    </source>
</reference>
<protein>
    <recommendedName>
        <fullName evidence="7">Spermidine/putrescine import ATP-binding protein PotA</fullName>
        <ecNumber evidence="7">7.6.2.11</ecNumber>
    </recommendedName>
</protein>
<dbReference type="InterPro" id="IPR027417">
    <property type="entry name" value="P-loop_NTPase"/>
</dbReference>
<dbReference type="Pfam" id="PF08402">
    <property type="entry name" value="TOBE_2"/>
    <property type="match status" value="1"/>
</dbReference>
<dbReference type="InterPro" id="IPR003593">
    <property type="entry name" value="AAA+_ATPase"/>
</dbReference>
<keyword evidence="1 7" id="KW-0813">Transport</keyword>
<dbReference type="NCBIfam" id="TIGR01187">
    <property type="entry name" value="potA"/>
    <property type="match status" value="1"/>
</dbReference>
<comment type="subunit">
    <text evidence="7">The complex is composed of two ATP-binding proteins (PotA), two transmembrane proteins (PotB and PotC) and a solute-binding protein (PotD).</text>
</comment>
<sequence>MAKLEIKDVHKSFGKNHVVKGINLSIGDGEFLCLLGPSGCGKTTLLRMIAGLTETDEGQIIINGKDMTDLPPDKRSNGMVFQNYALFPHMTVEQNIAYGLKRHRVPKDETKRRVQFGLEMVRLEGLGKRYPRELSGGQQQRVALARALVMNPDLLLLDEPLSNLDAKLRKEMRLEIRNIQKKLNVTTIFVTHDQEEALTMADTIAIMNGGVVEQLGSPLEMYEHPNTQFVASFIGGTNLIEGEVVTSEGNAVTVRCGKTMLRGLTNNTLTPGQKVITSQRPERLRLHANGETGGNCVRGKITTRVYLGASIRFVVEDEEGRNIIVDLPINEDLEIYKTGAPCFVIWDSDDCHVLDS</sequence>
<dbReference type="InterPro" id="IPR008995">
    <property type="entry name" value="Mo/tungstate-bd_C_term_dom"/>
</dbReference>
<evidence type="ECO:0000256" key="4">
    <source>
        <dbReference type="ARBA" id="ARBA00022840"/>
    </source>
</evidence>
<feature type="domain" description="ABC transporter" evidence="8">
    <location>
        <begin position="4"/>
        <end position="234"/>
    </location>
</feature>
<dbReference type="SUPFAM" id="SSF52540">
    <property type="entry name" value="P-loop containing nucleoside triphosphate hydrolases"/>
    <property type="match status" value="1"/>
</dbReference>
<dbReference type="Pfam" id="PF00005">
    <property type="entry name" value="ABC_tran"/>
    <property type="match status" value="1"/>
</dbReference>
<dbReference type="PROSITE" id="PS00211">
    <property type="entry name" value="ABC_TRANSPORTER_1"/>
    <property type="match status" value="1"/>
</dbReference>
<organism evidence="9 10">
    <name type="scientific">Candidatus Avoscillospira avicola</name>
    <dbReference type="NCBI Taxonomy" id="2840706"/>
    <lineage>
        <taxon>Bacteria</taxon>
        <taxon>Bacillati</taxon>
        <taxon>Bacillota</taxon>
        <taxon>Clostridia</taxon>
        <taxon>Eubacteriales</taxon>
        <taxon>Oscillospiraceae</taxon>
        <taxon>Oscillospiraceae incertae sedis</taxon>
        <taxon>Candidatus Avoscillospira</taxon>
    </lineage>
</organism>
<dbReference type="InterPro" id="IPR003439">
    <property type="entry name" value="ABC_transporter-like_ATP-bd"/>
</dbReference>
<evidence type="ECO:0000256" key="7">
    <source>
        <dbReference type="RuleBase" id="RU364083"/>
    </source>
</evidence>
<proteinExistence type="inferred from homology"/>
<evidence type="ECO:0000256" key="6">
    <source>
        <dbReference type="ARBA" id="ARBA00023136"/>
    </source>
</evidence>
<dbReference type="InterPro" id="IPR017871">
    <property type="entry name" value="ABC_transporter-like_CS"/>
</dbReference>
<keyword evidence="4 7" id="KW-0067">ATP-binding</keyword>
<evidence type="ECO:0000259" key="8">
    <source>
        <dbReference type="PROSITE" id="PS50893"/>
    </source>
</evidence>
<dbReference type="SUPFAM" id="SSF50331">
    <property type="entry name" value="MOP-like"/>
    <property type="match status" value="1"/>
</dbReference>
<dbReference type="Gene3D" id="3.40.50.300">
    <property type="entry name" value="P-loop containing nucleotide triphosphate hydrolases"/>
    <property type="match status" value="1"/>
</dbReference>
<comment type="similarity">
    <text evidence="7">Belongs to the ABC transporter superfamily. Spermidine/putrescine importer (TC 3.A.1.11.1) family.</text>
</comment>
<dbReference type="GO" id="GO:0016887">
    <property type="term" value="F:ATP hydrolysis activity"/>
    <property type="evidence" value="ECO:0007669"/>
    <property type="project" value="InterPro"/>
</dbReference>
<dbReference type="InterPro" id="IPR005893">
    <property type="entry name" value="PotA-like"/>
</dbReference>
<dbReference type="EMBL" id="DVHE01000063">
    <property type="protein sequence ID" value="HIR51273.1"/>
    <property type="molecule type" value="Genomic_DNA"/>
</dbReference>
<dbReference type="AlphaFoldDB" id="A0A9D1DII6"/>
<comment type="function">
    <text evidence="7">Part of the ABC transporter complex PotABCD involved in spermidine/putrescine import. Responsible for energy coupling to the transport system.</text>
</comment>
<keyword evidence="3 7" id="KW-0547">Nucleotide-binding</keyword>
<keyword evidence="6 7" id="KW-0472">Membrane</keyword>
<evidence type="ECO:0000256" key="3">
    <source>
        <dbReference type="ARBA" id="ARBA00022741"/>
    </source>
</evidence>
<dbReference type="InterPro" id="IPR050093">
    <property type="entry name" value="ABC_SmlMolc_Importer"/>
</dbReference>
<reference evidence="9" key="1">
    <citation type="submission" date="2020-10" db="EMBL/GenBank/DDBJ databases">
        <authorList>
            <person name="Gilroy R."/>
        </authorList>
    </citation>
    <scope>NUCLEOTIDE SEQUENCE</scope>
    <source>
        <strain evidence="9">ChiBcec15-4380</strain>
    </source>
</reference>
<evidence type="ECO:0000256" key="5">
    <source>
        <dbReference type="ARBA" id="ARBA00022967"/>
    </source>
</evidence>
<dbReference type="PROSITE" id="PS50893">
    <property type="entry name" value="ABC_TRANSPORTER_2"/>
    <property type="match status" value="1"/>
</dbReference>
<dbReference type="Proteomes" id="UP000824239">
    <property type="component" value="Unassembled WGS sequence"/>
</dbReference>
<evidence type="ECO:0000256" key="2">
    <source>
        <dbReference type="ARBA" id="ARBA00022475"/>
    </source>
</evidence>
<comment type="catalytic activity">
    <reaction evidence="7">
        <text>ATP + H2O + polyamine-[polyamine-binding protein]Side 1 = ADP + phosphate + polyamineSide 2 + [polyamine-binding protein]Side 1.</text>
        <dbReference type="EC" id="7.6.2.11"/>
    </reaction>
</comment>
<keyword evidence="5 7" id="KW-1278">Translocase</keyword>
<dbReference type="FunFam" id="3.40.50.300:FF:000042">
    <property type="entry name" value="Maltose/maltodextrin ABC transporter, ATP-binding protein"/>
    <property type="match status" value="1"/>
</dbReference>
<dbReference type="EC" id="7.6.2.11" evidence="7"/>
<dbReference type="GO" id="GO:0005524">
    <property type="term" value="F:ATP binding"/>
    <property type="evidence" value="ECO:0007669"/>
    <property type="project" value="UniProtKB-KW"/>
</dbReference>
<accession>A0A9D1DII6</accession>
<name>A0A9D1DII6_9FIRM</name>
<dbReference type="GO" id="GO:0015417">
    <property type="term" value="F:ABC-type polyamine transporter activity"/>
    <property type="evidence" value="ECO:0007669"/>
    <property type="project" value="UniProtKB-EC"/>
</dbReference>
<evidence type="ECO:0000256" key="1">
    <source>
        <dbReference type="ARBA" id="ARBA00022448"/>
    </source>
</evidence>
<dbReference type="Gene3D" id="2.40.50.100">
    <property type="match status" value="1"/>
</dbReference>
<keyword evidence="2 7" id="KW-1003">Cell membrane</keyword>
<comment type="caution">
    <text evidence="9">The sequence shown here is derived from an EMBL/GenBank/DDBJ whole genome shotgun (WGS) entry which is preliminary data.</text>
</comment>
<evidence type="ECO:0000313" key="9">
    <source>
        <dbReference type="EMBL" id="HIR51273.1"/>
    </source>
</evidence>